<dbReference type="InterPro" id="IPR015424">
    <property type="entry name" value="PyrdxlP-dep_Trfase"/>
</dbReference>
<dbReference type="EMBL" id="KE504176">
    <property type="protein sequence ID" value="EPS97384.1"/>
    <property type="molecule type" value="Genomic_DNA"/>
</dbReference>
<accession>S8FG46</accession>
<dbReference type="PANTHER" id="PTHR11680:SF35">
    <property type="entry name" value="SERINE HYDROXYMETHYLTRANSFERASE 1"/>
    <property type="match status" value="1"/>
</dbReference>
<feature type="compositionally biased region" description="Basic and acidic residues" evidence="1">
    <location>
        <begin position="217"/>
        <end position="226"/>
    </location>
</feature>
<feature type="region of interest" description="Disordered" evidence="1">
    <location>
        <begin position="98"/>
        <end position="130"/>
    </location>
</feature>
<dbReference type="AlphaFoldDB" id="S8FG46"/>
<dbReference type="InterPro" id="IPR015422">
    <property type="entry name" value="PyrdxlP-dep_Trfase_small"/>
</dbReference>
<dbReference type="GO" id="GO:0005739">
    <property type="term" value="C:mitochondrion"/>
    <property type="evidence" value="ECO:0007669"/>
    <property type="project" value="TreeGrafter"/>
</dbReference>
<dbReference type="PANTHER" id="PTHR11680">
    <property type="entry name" value="SERINE HYDROXYMETHYLTRANSFERASE"/>
    <property type="match status" value="1"/>
</dbReference>
<dbReference type="GO" id="GO:0046653">
    <property type="term" value="P:tetrahydrofolate metabolic process"/>
    <property type="evidence" value="ECO:0007669"/>
    <property type="project" value="TreeGrafter"/>
</dbReference>
<evidence type="ECO:0000313" key="3">
    <source>
        <dbReference type="Proteomes" id="UP000015241"/>
    </source>
</evidence>
<feature type="compositionally biased region" description="Acidic residues" evidence="1">
    <location>
        <begin position="682"/>
        <end position="696"/>
    </location>
</feature>
<feature type="region of interest" description="Disordered" evidence="1">
    <location>
        <begin position="598"/>
        <end position="702"/>
    </location>
</feature>
<feature type="compositionally biased region" description="Acidic residues" evidence="1">
    <location>
        <begin position="644"/>
        <end position="668"/>
    </location>
</feature>
<reference evidence="2 3" key="1">
    <citation type="journal article" date="2012" name="Science">
        <title>The Paleozoic origin of enzymatic lignin decomposition reconstructed from 31 fungal genomes.</title>
        <authorList>
            <person name="Floudas D."/>
            <person name="Binder M."/>
            <person name="Riley R."/>
            <person name="Barry K."/>
            <person name="Blanchette R.A."/>
            <person name="Henrissat B."/>
            <person name="Martinez A.T."/>
            <person name="Otillar R."/>
            <person name="Spatafora J.W."/>
            <person name="Yadav J.S."/>
            <person name="Aerts A."/>
            <person name="Benoit I."/>
            <person name="Boyd A."/>
            <person name="Carlson A."/>
            <person name="Copeland A."/>
            <person name="Coutinho P.M."/>
            <person name="de Vries R.P."/>
            <person name="Ferreira P."/>
            <person name="Findley K."/>
            <person name="Foster B."/>
            <person name="Gaskell J."/>
            <person name="Glotzer D."/>
            <person name="Gorecki P."/>
            <person name="Heitman J."/>
            <person name="Hesse C."/>
            <person name="Hori C."/>
            <person name="Igarashi K."/>
            <person name="Jurgens J.A."/>
            <person name="Kallen N."/>
            <person name="Kersten P."/>
            <person name="Kohler A."/>
            <person name="Kuees U."/>
            <person name="Kumar T.K.A."/>
            <person name="Kuo A."/>
            <person name="LaButti K."/>
            <person name="Larrondo L.F."/>
            <person name="Lindquist E."/>
            <person name="Ling A."/>
            <person name="Lombard V."/>
            <person name="Lucas S."/>
            <person name="Lundell T."/>
            <person name="Martin R."/>
            <person name="McLaughlin D.J."/>
            <person name="Morgenstern I."/>
            <person name="Morin E."/>
            <person name="Murat C."/>
            <person name="Nagy L.G."/>
            <person name="Nolan M."/>
            <person name="Ohm R.A."/>
            <person name="Patyshakuliyeva A."/>
            <person name="Rokas A."/>
            <person name="Ruiz-Duenas F.J."/>
            <person name="Sabat G."/>
            <person name="Salamov A."/>
            <person name="Samejima M."/>
            <person name="Schmutz J."/>
            <person name="Slot J.C."/>
            <person name="St John F."/>
            <person name="Stenlid J."/>
            <person name="Sun H."/>
            <person name="Sun S."/>
            <person name="Syed K."/>
            <person name="Tsang A."/>
            <person name="Wiebenga A."/>
            <person name="Young D."/>
            <person name="Pisabarro A."/>
            <person name="Eastwood D.C."/>
            <person name="Martin F."/>
            <person name="Cullen D."/>
            <person name="Grigoriev I.V."/>
            <person name="Hibbett D.S."/>
        </authorList>
    </citation>
    <scope>NUCLEOTIDE SEQUENCE</scope>
    <source>
        <strain evidence="3">FP-58527</strain>
    </source>
</reference>
<feature type="compositionally biased region" description="Basic and acidic residues" evidence="1">
    <location>
        <begin position="621"/>
        <end position="634"/>
    </location>
</feature>
<dbReference type="Gene3D" id="3.90.1150.10">
    <property type="entry name" value="Aspartate Aminotransferase, domain 1"/>
    <property type="match status" value="1"/>
</dbReference>
<feature type="compositionally biased region" description="Acidic residues" evidence="1">
    <location>
        <begin position="320"/>
        <end position="334"/>
    </location>
</feature>
<feature type="compositionally biased region" description="Low complexity" evidence="1">
    <location>
        <begin position="46"/>
        <end position="63"/>
    </location>
</feature>
<dbReference type="eggNOG" id="ENOG502SSH3">
    <property type="taxonomic scope" value="Eukaryota"/>
</dbReference>
<evidence type="ECO:0000313" key="2">
    <source>
        <dbReference type="EMBL" id="EPS97384.1"/>
    </source>
</evidence>
<dbReference type="Proteomes" id="UP000015241">
    <property type="component" value="Unassembled WGS sequence"/>
</dbReference>
<sequence length="788" mass="85426">MSKRVLDLFSPSPSPSKRARFEPGTSSPEHRYTTVATPNSSPFTQYSFPSSGTGTSTPYSVPSDSPSNPFGLQRALVALKLPRPTGFGRHVPLRFQLVYDPPRRDTKGKGKTRADAGAGQSGSGGQGEDADAARALAGELENVYRVVQVPANYTFRHLHKVILWLFASDAHWAPPPGASLPTRHRRSVRLKELRTSPVGASGRGRAASLSDLSGRGRQPDAEEPAKRLRPAMGTDVPPGWAGHVFEVRDNVLMYNPKYRPGAIKRDAGRVRVRLSSERDRKLFPDLYGDDPFIDQCAYSASGALGEGDELDAVSVAETGFEGDVDDQSADEAEGTEGKEKEWVWEAEDDLTVGHVWETGTEEDQGVIYHHLPGVSVHITTSFSRLPPRRGIGNQPHVFRWRGSARGAIRIAHLGQTSAPSATANPAAPRVALSDAVFEDETDPNERRLRRWNTLDAFARFLAQEEERERGLRRKRAVSLEDTAGTAWSPAPAPRASSTRSPRASLARSPLPPSSPPRYSSSPTRAGGVAFPLIASPQTSPRRPALHARESPRARARTLSYPLSSPVSLGSFPLTTPFPAHPLRAKRVRRASRRFERITRSGLEDMESSEEEGRRRRARKRKAEDAGKDGGEGDVKGGVVLVPDSDGENDAQGGEEFDGDALFAEDADGDRDGNALGDGDGGGGEDEDEDELEDGDVGDLQSDDFWRGVGGLEHINKNAVSGDTSVHTPAGIRLSTSTLTSRNMLEEDMNDVAGFLHCAVLLALVLQREADSKPFKNFVRAATTEDSEA</sequence>
<feature type="region of interest" description="Disordered" evidence="1">
    <location>
        <begin position="320"/>
        <end position="339"/>
    </location>
</feature>
<feature type="compositionally biased region" description="Basic and acidic residues" evidence="1">
    <location>
        <begin position="101"/>
        <end position="114"/>
    </location>
</feature>
<protein>
    <submittedName>
        <fullName evidence="2">Uncharacterized protein</fullName>
    </submittedName>
</protein>
<dbReference type="GO" id="GO:0019264">
    <property type="term" value="P:glycine biosynthetic process from serine"/>
    <property type="evidence" value="ECO:0007669"/>
    <property type="project" value="TreeGrafter"/>
</dbReference>
<feature type="compositionally biased region" description="Polar residues" evidence="1">
    <location>
        <begin position="34"/>
        <end position="45"/>
    </location>
</feature>
<dbReference type="SUPFAM" id="SSF53383">
    <property type="entry name" value="PLP-dependent transferases"/>
    <property type="match status" value="1"/>
</dbReference>
<dbReference type="STRING" id="743788.S8FG46"/>
<feature type="compositionally biased region" description="Low complexity" evidence="1">
    <location>
        <begin position="516"/>
        <end position="525"/>
    </location>
</feature>
<dbReference type="GO" id="GO:0004372">
    <property type="term" value="F:glycine hydroxymethyltransferase activity"/>
    <property type="evidence" value="ECO:0007669"/>
    <property type="project" value="TreeGrafter"/>
</dbReference>
<feature type="region of interest" description="Disordered" evidence="1">
    <location>
        <begin position="195"/>
        <end position="233"/>
    </location>
</feature>
<dbReference type="InParanoid" id="S8FG46"/>
<proteinExistence type="predicted"/>
<organism evidence="2 3">
    <name type="scientific">Fomitopsis schrenkii</name>
    <name type="common">Brown rot fungus</name>
    <dbReference type="NCBI Taxonomy" id="2126942"/>
    <lineage>
        <taxon>Eukaryota</taxon>
        <taxon>Fungi</taxon>
        <taxon>Dikarya</taxon>
        <taxon>Basidiomycota</taxon>
        <taxon>Agaricomycotina</taxon>
        <taxon>Agaricomycetes</taxon>
        <taxon>Polyporales</taxon>
        <taxon>Fomitopsis</taxon>
    </lineage>
</organism>
<dbReference type="GO" id="GO:0030170">
    <property type="term" value="F:pyridoxal phosphate binding"/>
    <property type="evidence" value="ECO:0007669"/>
    <property type="project" value="TreeGrafter"/>
</dbReference>
<gene>
    <name evidence="2" type="ORF">FOMPIDRAFT_1061816</name>
</gene>
<dbReference type="InterPro" id="IPR049943">
    <property type="entry name" value="Ser_HO-MeTrfase-like"/>
</dbReference>
<feature type="region of interest" description="Disordered" evidence="1">
    <location>
        <begin position="465"/>
        <end position="558"/>
    </location>
</feature>
<dbReference type="HOGENOM" id="CLU_019697_0_0_1"/>
<keyword evidence="3" id="KW-1185">Reference proteome</keyword>
<feature type="region of interest" description="Disordered" evidence="1">
    <location>
        <begin position="1"/>
        <end position="67"/>
    </location>
</feature>
<name>S8FG46_FOMSC</name>
<evidence type="ECO:0000256" key="1">
    <source>
        <dbReference type="SAM" id="MobiDB-lite"/>
    </source>
</evidence>
<feature type="compositionally biased region" description="Low complexity" evidence="1">
    <location>
        <begin position="493"/>
        <end position="508"/>
    </location>
</feature>
<dbReference type="OrthoDB" id="2940229at2759"/>